<evidence type="ECO:0000256" key="1">
    <source>
        <dbReference type="ARBA" id="ARBA00004651"/>
    </source>
</evidence>
<dbReference type="InterPro" id="IPR010432">
    <property type="entry name" value="RDD"/>
</dbReference>
<feature type="domain" description="RDD" evidence="7">
    <location>
        <begin position="20"/>
        <end position="142"/>
    </location>
</feature>
<protein>
    <submittedName>
        <fullName evidence="8">RDD family protein</fullName>
    </submittedName>
</protein>
<keyword evidence="5 6" id="KW-0472">Membrane</keyword>
<dbReference type="EMBL" id="JBHTKA010000001">
    <property type="protein sequence ID" value="MFD0999219.1"/>
    <property type="molecule type" value="Genomic_DNA"/>
</dbReference>
<gene>
    <name evidence="8" type="ORF">ACFQ21_07870</name>
</gene>
<evidence type="ECO:0000259" key="7">
    <source>
        <dbReference type="Pfam" id="PF06271"/>
    </source>
</evidence>
<evidence type="ECO:0000256" key="5">
    <source>
        <dbReference type="ARBA" id="ARBA00023136"/>
    </source>
</evidence>
<dbReference type="PANTHER" id="PTHR36115">
    <property type="entry name" value="PROLINE-RICH ANTIGEN HOMOLOG-RELATED"/>
    <property type="match status" value="1"/>
</dbReference>
<comment type="subcellular location">
    <subcellularLocation>
        <location evidence="1">Cell membrane</location>
        <topology evidence="1">Multi-pass membrane protein</topology>
    </subcellularLocation>
</comment>
<accession>A0ABW3K0D7</accession>
<evidence type="ECO:0000256" key="6">
    <source>
        <dbReference type="SAM" id="Phobius"/>
    </source>
</evidence>
<organism evidence="8 9">
    <name type="scientific">Ohtaekwangia kribbensis</name>
    <dbReference type="NCBI Taxonomy" id="688913"/>
    <lineage>
        <taxon>Bacteria</taxon>
        <taxon>Pseudomonadati</taxon>
        <taxon>Bacteroidota</taxon>
        <taxon>Cytophagia</taxon>
        <taxon>Cytophagales</taxon>
        <taxon>Fulvivirgaceae</taxon>
        <taxon>Ohtaekwangia</taxon>
    </lineage>
</organism>
<feature type="transmembrane region" description="Helical" evidence="6">
    <location>
        <begin position="55"/>
        <end position="75"/>
    </location>
</feature>
<feature type="transmembrane region" description="Helical" evidence="6">
    <location>
        <begin position="23"/>
        <end position="48"/>
    </location>
</feature>
<evidence type="ECO:0000313" key="9">
    <source>
        <dbReference type="Proteomes" id="UP001597112"/>
    </source>
</evidence>
<keyword evidence="3 6" id="KW-0812">Transmembrane</keyword>
<comment type="caution">
    <text evidence="8">The sequence shown here is derived from an EMBL/GenBank/DDBJ whole genome shotgun (WGS) entry which is preliminary data.</text>
</comment>
<evidence type="ECO:0000256" key="2">
    <source>
        <dbReference type="ARBA" id="ARBA00022475"/>
    </source>
</evidence>
<reference evidence="9" key="1">
    <citation type="journal article" date="2019" name="Int. J. Syst. Evol. Microbiol.">
        <title>The Global Catalogue of Microorganisms (GCM) 10K type strain sequencing project: providing services to taxonomists for standard genome sequencing and annotation.</title>
        <authorList>
            <consortium name="The Broad Institute Genomics Platform"/>
            <consortium name="The Broad Institute Genome Sequencing Center for Infectious Disease"/>
            <person name="Wu L."/>
            <person name="Ma J."/>
        </authorList>
    </citation>
    <scope>NUCLEOTIDE SEQUENCE [LARGE SCALE GENOMIC DNA]</scope>
    <source>
        <strain evidence="9">CCUG 58938</strain>
    </source>
</reference>
<sequence length="149" mass="15737">MEPLDQILDAPVSSQPQMRYAGFWIRVGAYLIDGILLAVVNVILGLVIGSSSGSIGAALLVNAISIGIGLAYFAGLESSEKQATLGKQAVGIKVGNVNGEKITFANALGRYFGKIISGLLLGIGFMMVGWDEKKQGIHDKLADTYVFYA</sequence>
<evidence type="ECO:0000256" key="4">
    <source>
        <dbReference type="ARBA" id="ARBA00022989"/>
    </source>
</evidence>
<dbReference type="RefSeq" id="WP_377577275.1">
    <property type="nucleotide sequence ID" value="NZ_JBHTKA010000001.1"/>
</dbReference>
<proteinExistence type="predicted"/>
<dbReference type="InterPro" id="IPR051791">
    <property type="entry name" value="Pra-immunoreactive"/>
</dbReference>
<dbReference type="Pfam" id="PF06271">
    <property type="entry name" value="RDD"/>
    <property type="match status" value="1"/>
</dbReference>
<feature type="transmembrane region" description="Helical" evidence="6">
    <location>
        <begin position="111"/>
        <end position="130"/>
    </location>
</feature>
<keyword evidence="4 6" id="KW-1133">Transmembrane helix</keyword>
<dbReference type="Proteomes" id="UP001597112">
    <property type="component" value="Unassembled WGS sequence"/>
</dbReference>
<evidence type="ECO:0000313" key="8">
    <source>
        <dbReference type="EMBL" id="MFD0999219.1"/>
    </source>
</evidence>
<keyword evidence="2" id="KW-1003">Cell membrane</keyword>
<evidence type="ECO:0000256" key="3">
    <source>
        <dbReference type="ARBA" id="ARBA00022692"/>
    </source>
</evidence>
<keyword evidence="9" id="KW-1185">Reference proteome</keyword>
<name>A0ABW3K0D7_9BACT</name>